<dbReference type="Proteomes" id="UP001143856">
    <property type="component" value="Unassembled WGS sequence"/>
</dbReference>
<name>A0ACC1PKJ6_9PEZI</name>
<protein>
    <submittedName>
        <fullName evidence="1">Uncharacterized protein</fullName>
    </submittedName>
</protein>
<accession>A0ACC1PKJ6</accession>
<organism evidence="1 2">
    <name type="scientific">Xylaria curta</name>
    <dbReference type="NCBI Taxonomy" id="42375"/>
    <lineage>
        <taxon>Eukaryota</taxon>
        <taxon>Fungi</taxon>
        <taxon>Dikarya</taxon>
        <taxon>Ascomycota</taxon>
        <taxon>Pezizomycotina</taxon>
        <taxon>Sordariomycetes</taxon>
        <taxon>Xylariomycetidae</taxon>
        <taxon>Xylariales</taxon>
        <taxon>Xylariaceae</taxon>
        <taxon>Xylaria</taxon>
    </lineage>
</organism>
<gene>
    <name evidence="1" type="ORF">NUW58_g1909</name>
</gene>
<evidence type="ECO:0000313" key="2">
    <source>
        <dbReference type="Proteomes" id="UP001143856"/>
    </source>
</evidence>
<dbReference type="EMBL" id="JAPDGR010000226">
    <property type="protein sequence ID" value="KAJ2993220.1"/>
    <property type="molecule type" value="Genomic_DNA"/>
</dbReference>
<evidence type="ECO:0000313" key="1">
    <source>
        <dbReference type="EMBL" id="KAJ2993220.1"/>
    </source>
</evidence>
<proteinExistence type="predicted"/>
<comment type="caution">
    <text evidence="1">The sequence shown here is derived from an EMBL/GenBank/DDBJ whole genome shotgun (WGS) entry which is preliminary data.</text>
</comment>
<sequence>MASGDWELHKNTISCLFLLEKLSSQDISVRMKEEYNFDKKKHQYEYQLRKWGIKKNSRREVWRYIGHEVQKRKMLGKMSEITLYGMQLPPDKVRKEVQRYTTIPTARDFAEGVRSPMNPGWDIVRVVTPSPSELQQPWLATLPWLKFLEGFRINLLQVPNMARLLVTARAVSSSQAVAQNPLTIYARISELSRSMPHNRETDDQNVQSSLWAGGPSTIATESLKVILFSLANKNLGDLDVFHFSSIDEKDEFILRLLECISESNLAWSVHRIGTTCPTTNAIAEVAWGCAIRQGRYSLVSQLLEAGLDPNIPTDSFYDYPKSLRFERGRLSLGHWGWVGLRSCAFEIAILRRDKRLGEMLLDAGADTNACGLHLLEWIVLSANEDNALESAQLLVDSGIQSKSLLPLSIAIARHHNRLAKFLIDKLFQMTVSEQVTYNLEASYFFVAKCSRWCSPAFLVLQIDCTLLHIAIVSMNAEMVDTLLSKTLACTDPTYKKVLKDLFMVACFAGDRLTIEQLVLLNVDWSGEDWTEGVSPLVATAWNPDIEIAEMILRSGAFSDRDIGDFPQETTCPLPIHVATHAGNTNFVKWLVGYGRGLDVQFCPPRGSVLRKWHWLIPSDLSTPLQMALQSGNVATVIQCLHAKLLGGELIQAVRLGDQGVLSDLLLRDKKNITFTNAYGDTVLKAAAEVGNRDIISLYFSSGGKYESAALLKAVQAASISRDYSIVSLLATNRPFRIIDRYEASALIIAIRQKQLDLVHVLLEDQFIPSSMPSFYTEADFGLGQFPEENYDTYKDTRREGITPLYAAFASGDISLTKKMLQVGYQARPRDLECCSYSSDQSTASQFLSQFSPISDDQDWTRCLLFLNIHLNMTQRVQECITCIDNLNYYVGSRTPLQDAVSRGDTNLIFLLIDSGADINAPAAANLGATALQIAAINGFISIARSLLERGGNVNAPPARYGGRTALEGASEHGNLDIVQLLLERGAKLDGVMRIHYIRAVAYAKHEGHFALAKLLKEFGGWTDRDQEIFNRKNILDDRAYRFFDENTQDWRFRNVTVYYPNFAVDVDELHSEDVGDSNDELGSIIQEQGNDEGNGMVVIKGEDMGLLMEQYLNDNFEYDWNNLEEGIIGDEANTLYDTAI</sequence>
<reference evidence="1" key="1">
    <citation type="submission" date="2022-10" db="EMBL/GenBank/DDBJ databases">
        <title>Genome Sequence of Xylaria curta.</title>
        <authorList>
            <person name="Buettner E."/>
        </authorList>
    </citation>
    <scope>NUCLEOTIDE SEQUENCE</scope>
    <source>
        <strain evidence="1">Babe10</strain>
    </source>
</reference>
<keyword evidence="2" id="KW-1185">Reference proteome</keyword>